<evidence type="ECO:0000256" key="6">
    <source>
        <dbReference type="SAM" id="Phobius"/>
    </source>
</evidence>
<evidence type="ECO:0000256" key="3">
    <source>
        <dbReference type="ARBA" id="ARBA00022692"/>
    </source>
</evidence>
<keyword evidence="2" id="KW-1003">Cell membrane</keyword>
<evidence type="ECO:0000313" key="9">
    <source>
        <dbReference type="Proteomes" id="UP000245657"/>
    </source>
</evidence>
<dbReference type="Gene3D" id="1.20.1250.20">
    <property type="entry name" value="MFS general substrate transporter like domains"/>
    <property type="match status" value="1"/>
</dbReference>
<keyword evidence="3 6" id="KW-0812">Transmembrane</keyword>
<feature type="transmembrane region" description="Helical" evidence="6">
    <location>
        <begin position="82"/>
        <end position="101"/>
    </location>
</feature>
<keyword evidence="5 6" id="KW-0472">Membrane</keyword>
<keyword evidence="4 6" id="KW-1133">Transmembrane helix</keyword>
<evidence type="ECO:0000256" key="2">
    <source>
        <dbReference type="ARBA" id="ARBA00022475"/>
    </source>
</evidence>
<evidence type="ECO:0000256" key="5">
    <source>
        <dbReference type="ARBA" id="ARBA00023136"/>
    </source>
</evidence>
<feature type="transmembrane region" description="Helical" evidence="6">
    <location>
        <begin position="304"/>
        <end position="327"/>
    </location>
</feature>
<protein>
    <submittedName>
        <fullName evidence="8">MFS transporter</fullName>
    </submittedName>
</protein>
<feature type="transmembrane region" description="Helical" evidence="6">
    <location>
        <begin position="40"/>
        <end position="61"/>
    </location>
</feature>
<feature type="transmembrane region" description="Helical" evidence="6">
    <location>
        <begin position="12"/>
        <end position="34"/>
    </location>
</feature>
<feature type="transmembrane region" description="Helical" evidence="6">
    <location>
        <begin position="247"/>
        <end position="268"/>
    </location>
</feature>
<dbReference type="OrthoDB" id="117970at2157"/>
<dbReference type="InterPro" id="IPR050189">
    <property type="entry name" value="MFS_Efflux_Transporters"/>
</dbReference>
<feature type="transmembrane region" description="Helical" evidence="6">
    <location>
        <begin position="280"/>
        <end position="298"/>
    </location>
</feature>
<dbReference type="GO" id="GO:0022857">
    <property type="term" value="F:transmembrane transporter activity"/>
    <property type="evidence" value="ECO:0007669"/>
    <property type="project" value="InterPro"/>
</dbReference>
<evidence type="ECO:0000313" key="8">
    <source>
        <dbReference type="EMBL" id="PWR72353.1"/>
    </source>
</evidence>
<evidence type="ECO:0000256" key="1">
    <source>
        <dbReference type="ARBA" id="ARBA00004651"/>
    </source>
</evidence>
<organism evidence="8 9">
    <name type="scientific">Methanospirillum lacunae</name>
    <dbReference type="NCBI Taxonomy" id="668570"/>
    <lineage>
        <taxon>Archaea</taxon>
        <taxon>Methanobacteriati</taxon>
        <taxon>Methanobacteriota</taxon>
        <taxon>Stenosarchaea group</taxon>
        <taxon>Methanomicrobia</taxon>
        <taxon>Methanomicrobiales</taxon>
        <taxon>Methanospirillaceae</taxon>
        <taxon>Methanospirillum</taxon>
    </lineage>
</organism>
<dbReference type="InterPro" id="IPR011701">
    <property type="entry name" value="MFS"/>
</dbReference>
<name>A0A2V2NAQ0_9EURY</name>
<dbReference type="InterPro" id="IPR020846">
    <property type="entry name" value="MFS_dom"/>
</dbReference>
<dbReference type="CDD" id="cd17324">
    <property type="entry name" value="MFS_NepI_like"/>
    <property type="match status" value="1"/>
</dbReference>
<feature type="transmembrane region" description="Helical" evidence="6">
    <location>
        <begin position="369"/>
        <end position="386"/>
    </location>
</feature>
<keyword evidence="9" id="KW-1185">Reference proteome</keyword>
<accession>A0A2V2NAQ0</accession>
<sequence>MVKERVSLYTQSPHSLVLILGIAGFISAADNWFVSPALPAIASDLGVSILSAGLVLTAYLLPYGCMQPVFGLISDHAGKARVLFWILIGFTVGSGACALTGSLQTLIFWRAFTGFFAAGIIAISLACLGDAIPLKERQHFVGIFMGIVFLGQGLSVGIGGLLTEFFSWRVPFMLFSGIAVCTLIFIHKIPQTRQTASVMTVHEELKIIYHNPLSWILFPLAGASGFFLIGMYSYLGSFLHQIVSLGYTQIGEIVMFFGFSALIGGTQAGKMSRKIGSRWMIVYGGLLASGSLLLFALLPGWQTGLLVSVGLGLGYICIQSTIATLVFEISPRSKGLPSALVGLGLFGGAGIGTACMGTLIGFFGYCESAIVYTAGIFGIILFTLSVPDLNPSKIIGPEDDRY</sequence>
<dbReference type="EMBL" id="QGMY01000007">
    <property type="protein sequence ID" value="PWR72353.1"/>
    <property type="molecule type" value="Genomic_DNA"/>
</dbReference>
<dbReference type="AlphaFoldDB" id="A0A2V2NAQ0"/>
<comment type="caution">
    <text evidence="8">The sequence shown here is derived from an EMBL/GenBank/DDBJ whole genome shotgun (WGS) entry which is preliminary data.</text>
</comment>
<feature type="domain" description="Major facilitator superfamily (MFS) profile" evidence="7">
    <location>
        <begin position="16"/>
        <end position="390"/>
    </location>
</feature>
<feature type="transmembrane region" description="Helical" evidence="6">
    <location>
        <begin position="140"/>
        <end position="162"/>
    </location>
</feature>
<reference evidence="8 9" key="1">
    <citation type="submission" date="2018-05" db="EMBL/GenBank/DDBJ databases">
        <title>Draft genome of Methanospirillum lacunae Ki8-1.</title>
        <authorList>
            <person name="Dueholm M.S."/>
            <person name="Nielsen P.H."/>
            <person name="Bakmann L.F."/>
            <person name="Otzen D.E."/>
        </authorList>
    </citation>
    <scope>NUCLEOTIDE SEQUENCE [LARGE SCALE GENOMIC DNA]</scope>
    <source>
        <strain evidence="8 9">Ki8-1</strain>
    </source>
</reference>
<evidence type="ECO:0000259" key="7">
    <source>
        <dbReference type="PROSITE" id="PS50850"/>
    </source>
</evidence>
<feature type="transmembrane region" description="Helical" evidence="6">
    <location>
        <begin position="339"/>
        <end position="363"/>
    </location>
</feature>
<dbReference type="GO" id="GO:0005886">
    <property type="term" value="C:plasma membrane"/>
    <property type="evidence" value="ECO:0007669"/>
    <property type="project" value="UniProtKB-SubCell"/>
</dbReference>
<feature type="transmembrane region" description="Helical" evidence="6">
    <location>
        <begin position="107"/>
        <end position="128"/>
    </location>
</feature>
<comment type="subcellular location">
    <subcellularLocation>
        <location evidence="1">Cell membrane</location>
        <topology evidence="1">Multi-pass membrane protein</topology>
    </subcellularLocation>
</comment>
<dbReference type="SUPFAM" id="SSF103473">
    <property type="entry name" value="MFS general substrate transporter"/>
    <property type="match status" value="1"/>
</dbReference>
<feature type="transmembrane region" description="Helical" evidence="6">
    <location>
        <begin position="168"/>
        <end position="186"/>
    </location>
</feature>
<evidence type="ECO:0000256" key="4">
    <source>
        <dbReference type="ARBA" id="ARBA00022989"/>
    </source>
</evidence>
<dbReference type="InterPro" id="IPR036259">
    <property type="entry name" value="MFS_trans_sf"/>
</dbReference>
<dbReference type="Pfam" id="PF07690">
    <property type="entry name" value="MFS_1"/>
    <property type="match status" value="1"/>
</dbReference>
<dbReference type="PANTHER" id="PTHR43124">
    <property type="entry name" value="PURINE EFFLUX PUMP PBUE"/>
    <property type="match status" value="1"/>
</dbReference>
<proteinExistence type="predicted"/>
<dbReference type="PROSITE" id="PS50850">
    <property type="entry name" value="MFS"/>
    <property type="match status" value="1"/>
</dbReference>
<dbReference type="Proteomes" id="UP000245657">
    <property type="component" value="Unassembled WGS sequence"/>
</dbReference>
<gene>
    <name evidence="8" type="ORF">DK846_10075</name>
</gene>
<feature type="transmembrane region" description="Helical" evidence="6">
    <location>
        <begin position="215"/>
        <end position="235"/>
    </location>
</feature>
<dbReference type="PANTHER" id="PTHR43124:SF3">
    <property type="entry name" value="CHLORAMPHENICOL EFFLUX PUMP RV0191"/>
    <property type="match status" value="1"/>
</dbReference>